<dbReference type="InterPro" id="IPR004291">
    <property type="entry name" value="Transposase_IS66_central"/>
</dbReference>
<keyword evidence="3" id="KW-1185">Reference proteome</keyword>
<evidence type="ECO:0000313" key="2">
    <source>
        <dbReference type="EMBL" id="MDQ0162550.1"/>
    </source>
</evidence>
<name>A0ABT9VNI7_9BACI</name>
<proteinExistence type="predicted"/>
<gene>
    <name evidence="2" type="ORF">J2S06_001627</name>
</gene>
<protein>
    <recommendedName>
        <fullName evidence="1">Transposase IS66 central domain-containing protein</fullName>
    </recommendedName>
</protein>
<organism evidence="2 3">
    <name type="scientific">Aeribacillus alveayuensis</name>
    <dbReference type="NCBI Taxonomy" id="279215"/>
    <lineage>
        <taxon>Bacteria</taxon>
        <taxon>Bacillati</taxon>
        <taxon>Bacillota</taxon>
        <taxon>Bacilli</taxon>
        <taxon>Bacillales</taxon>
        <taxon>Bacillaceae</taxon>
        <taxon>Aeribacillus</taxon>
    </lineage>
</organism>
<feature type="domain" description="Transposase IS66 central" evidence="1">
    <location>
        <begin position="10"/>
        <end position="83"/>
    </location>
</feature>
<sequence>MELLGFFPFTGGTMMHDAWKPYFRYPQAQHALCNVHLLRELQSLWEIHEHGWAKVLMDLLLEIKQEVEQDERARQYERMYERPSYIQHTWHTSKEIPTCFPFGCHVQYKSYWSQI</sequence>
<dbReference type="Pfam" id="PF03050">
    <property type="entry name" value="DDE_Tnp_IS66"/>
    <property type="match status" value="1"/>
</dbReference>
<dbReference type="Proteomes" id="UP001225646">
    <property type="component" value="Unassembled WGS sequence"/>
</dbReference>
<evidence type="ECO:0000313" key="3">
    <source>
        <dbReference type="Proteomes" id="UP001225646"/>
    </source>
</evidence>
<comment type="caution">
    <text evidence="2">The sequence shown here is derived from an EMBL/GenBank/DDBJ whole genome shotgun (WGS) entry which is preliminary data.</text>
</comment>
<reference evidence="2 3" key="1">
    <citation type="submission" date="2023-07" db="EMBL/GenBank/DDBJ databases">
        <title>Genomic Encyclopedia of Type Strains, Phase IV (KMG-IV): sequencing the most valuable type-strain genomes for metagenomic binning, comparative biology and taxonomic classification.</title>
        <authorList>
            <person name="Goeker M."/>
        </authorList>
    </citation>
    <scope>NUCLEOTIDE SEQUENCE [LARGE SCALE GENOMIC DNA]</scope>
    <source>
        <strain evidence="2 3">DSM 19092</strain>
    </source>
</reference>
<accession>A0ABT9VNI7</accession>
<evidence type="ECO:0000259" key="1">
    <source>
        <dbReference type="Pfam" id="PF03050"/>
    </source>
</evidence>
<dbReference type="EMBL" id="JAUSTR010000005">
    <property type="protein sequence ID" value="MDQ0162550.1"/>
    <property type="molecule type" value="Genomic_DNA"/>
</dbReference>